<evidence type="ECO:0000259" key="1">
    <source>
        <dbReference type="Pfam" id="PF13302"/>
    </source>
</evidence>
<name>A0ABX7BZ21_9HYPH</name>
<dbReference type="SUPFAM" id="SSF55729">
    <property type="entry name" value="Acyl-CoA N-acyltransferases (Nat)"/>
    <property type="match status" value="1"/>
</dbReference>
<dbReference type="Gene3D" id="3.40.630.30">
    <property type="match status" value="1"/>
</dbReference>
<dbReference type="Proteomes" id="UP000595460">
    <property type="component" value="Chromosome"/>
</dbReference>
<gene>
    <name evidence="2" type="ORF">JI749_06295</name>
</gene>
<dbReference type="PANTHER" id="PTHR43792:SF16">
    <property type="entry name" value="N-ACETYLTRANSFERASE DOMAIN-CONTAINING PROTEIN"/>
    <property type="match status" value="1"/>
</dbReference>
<keyword evidence="3" id="KW-1185">Reference proteome</keyword>
<dbReference type="InterPro" id="IPR016181">
    <property type="entry name" value="Acyl_CoA_acyltransferase"/>
</dbReference>
<feature type="domain" description="N-acetyltransferase" evidence="1">
    <location>
        <begin position="10"/>
        <end position="154"/>
    </location>
</feature>
<protein>
    <submittedName>
        <fullName evidence="2">GNAT family N-acetyltransferase</fullName>
    </submittedName>
</protein>
<accession>A0ABX7BZ21</accession>
<dbReference type="RefSeq" id="WP_201660926.1">
    <property type="nucleotide sequence ID" value="NZ_CP068047.1"/>
</dbReference>
<reference evidence="2 3" key="1">
    <citation type="submission" date="2021-01" db="EMBL/GenBank/DDBJ databases">
        <title>Genome seq and assembly of Devosia sp. G19.</title>
        <authorList>
            <person name="Chhetri G."/>
        </authorList>
    </citation>
    <scope>NUCLEOTIDE SEQUENCE [LARGE SCALE GENOMIC DNA]</scope>
    <source>
        <strain evidence="2 3">G19</strain>
    </source>
</reference>
<dbReference type="EMBL" id="CP068047">
    <property type="protein sequence ID" value="QQR37218.1"/>
    <property type="molecule type" value="Genomic_DNA"/>
</dbReference>
<dbReference type="InterPro" id="IPR051531">
    <property type="entry name" value="N-acetyltransferase"/>
</dbReference>
<organism evidence="2 3">
    <name type="scientific">Devosia oryziradicis</name>
    <dbReference type="NCBI Taxonomy" id="2801335"/>
    <lineage>
        <taxon>Bacteria</taxon>
        <taxon>Pseudomonadati</taxon>
        <taxon>Pseudomonadota</taxon>
        <taxon>Alphaproteobacteria</taxon>
        <taxon>Hyphomicrobiales</taxon>
        <taxon>Devosiaceae</taxon>
        <taxon>Devosia</taxon>
    </lineage>
</organism>
<evidence type="ECO:0000313" key="3">
    <source>
        <dbReference type="Proteomes" id="UP000595460"/>
    </source>
</evidence>
<proteinExistence type="predicted"/>
<dbReference type="PANTHER" id="PTHR43792">
    <property type="entry name" value="GNAT FAMILY, PUTATIVE (AFU_ORTHOLOGUE AFUA_3G00765)-RELATED-RELATED"/>
    <property type="match status" value="1"/>
</dbReference>
<evidence type="ECO:0000313" key="2">
    <source>
        <dbReference type="EMBL" id="QQR37218.1"/>
    </source>
</evidence>
<dbReference type="InterPro" id="IPR000182">
    <property type="entry name" value="GNAT_dom"/>
</dbReference>
<sequence length="172" mass="19232">MNVPTLETARLILNAHTAEDVLRNFAIWSNPQVVKHISGTPSTLQQCWWRVLRYAGHWSLNNYGYWAVREKASGEYIGDVGFQDNLRAIGPVFDVYPEAGWVFDPRFHGLGYATEAMTAVLGWSESVMKSRLTACLIAPQNQASLKLSKKLGYRVIGEAPVQDVPTLILLRG</sequence>
<dbReference type="Pfam" id="PF13302">
    <property type="entry name" value="Acetyltransf_3"/>
    <property type="match status" value="1"/>
</dbReference>